<protein>
    <submittedName>
        <fullName evidence="1">Uncharacterized protein</fullName>
    </submittedName>
</protein>
<reference evidence="1" key="1">
    <citation type="journal article" date="2014" name="Int. J. Syst. Evol. Microbiol.">
        <title>Complete genome sequence of Corynebacterium casei LMG S-19264T (=DSM 44701T), isolated from a smear-ripened cheese.</title>
        <authorList>
            <consortium name="US DOE Joint Genome Institute (JGI-PGF)"/>
            <person name="Walter F."/>
            <person name="Albersmeier A."/>
            <person name="Kalinowski J."/>
            <person name="Ruckert C."/>
        </authorList>
    </citation>
    <scope>NUCLEOTIDE SEQUENCE</scope>
    <source>
        <strain evidence="1">JCM 4637</strain>
    </source>
</reference>
<reference evidence="1" key="2">
    <citation type="submission" date="2020-09" db="EMBL/GenBank/DDBJ databases">
        <authorList>
            <person name="Sun Q."/>
            <person name="Ohkuma M."/>
        </authorList>
    </citation>
    <scope>NUCLEOTIDE SEQUENCE</scope>
    <source>
        <strain evidence="1">JCM 4637</strain>
    </source>
</reference>
<evidence type="ECO:0000313" key="2">
    <source>
        <dbReference type="Proteomes" id="UP000638353"/>
    </source>
</evidence>
<gene>
    <name evidence="1" type="ORF">GCM10010334_71340</name>
</gene>
<name>A0A918X586_9ACTN</name>
<accession>A0A918X586</accession>
<evidence type="ECO:0000313" key="1">
    <source>
        <dbReference type="EMBL" id="GHD13331.1"/>
    </source>
</evidence>
<dbReference type="EMBL" id="BMVC01000019">
    <property type="protein sequence ID" value="GHD13331.1"/>
    <property type="molecule type" value="Genomic_DNA"/>
</dbReference>
<proteinExistence type="predicted"/>
<dbReference type="AlphaFoldDB" id="A0A918X586"/>
<organism evidence="1 2">
    <name type="scientific">Streptomyces finlayi</name>
    <dbReference type="NCBI Taxonomy" id="67296"/>
    <lineage>
        <taxon>Bacteria</taxon>
        <taxon>Bacillati</taxon>
        <taxon>Actinomycetota</taxon>
        <taxon>Actinomycetes</taxon>
        <taxon>Kitasatosporales</taxon>
        <taxon>Streptomycetaceae</taxon>
        <taxon>Streptomyces</taxon>
    </lineage>
</organism>
<dbReference type="Proteomes" id="UP000638353">
    <property type="component" value="Unassembled WGS sequence"/>
</dbReference>
<comment type="caution">
    <text evidence="1">The sequence shown here is derived from an EMBL/GenBank/DDBJ whole genome shotgun (WGS) entry which is preliminary data.</text>
</comment>
<sequence>MYVRRSMEMAWGVAVMGLLHVSAQNARIPIECQKAGCGPVHPSAEKAGPKYLQGAVVGRSARLADLPRIRALLPGLDSAL</sequence>